<dbReference type="PANTHER" id="PTHR11211:SF40">
    <property type="entry name" value="MIRROR, ISOFORM C"/>
    <property type="match status" value="1"/>
</dbReference>
<evidence type="ECO:0000256" key="2">
    <source>
        <dbReference type="ARBA" id="ARBA00008446"/>
    </source>
</evidence>
<evidence type="ECO:0000313" key="9">
    <source>
        <dbReference type="EMBL" id="KAK5967718.1"/>
    </source>
</evidence>
<dbReference type="AlphaFoldDB" id="A0AAN8FNT7"/>
<keyword evidence="3 6" id="KW-0238">DNA-binding</keyword>
<comment type="subcellular location">
    <subcellularLocation>
        <location evidence="1 6">Nucleus</location>
    </subcellularLocation>
</comment>
<evidence type="ECO:0000256" key="6">
    <source>
        <dbReference type="PROSITE-ProRule" id="PRU00108"/>
    </source>
</evidence>
<feature type="compositionally biased region" description="Low complexity" evidence="7">
    <location>
        <begin position="390"/>
        <end position="424"/>
    </location>
</feature>
<dbReference type="CDD" id="cd00086">
    <property type="entry name" value="homeodomain"/>
    <property type="match status" value="1"/>
</dbReference>
<feature type="DNA-binding region" description="Homeobox" evidence="6">
    <location>
        <begin position="119"/>
        <end position="181"/>
    </location>
</feature>
<dbReference type="PROSITE" id="PS50071">
    <property type="entry name" value="HOMEOBOX_2"/>
    <property type="match status" value="1"/>
</dbReference>
<feature type="compositionally biased region" description="Low complexity" evidence="7">
    <location>
        <begin position="338"/>
        <end position="381"/>
    </location>
</feature>
<dbReference type="GO" id="GO:0000981">
    <property type="term" value="F:DNA-binding transcription factor activity, RNA polymerase II-specific"/>
    <property type="evidence" value="ECO:0007669"/>
    <property type="project" value="InterPro"/>
</dbReference>
<feature type="domain" description="Homeobox" evidence="8">
    <location>
        <begin position="117"/>
        <end position="180"/>
    </location>
</feature>
<dbReference type="InterPro" id="IPR017970">
    <property type="entry name" value="Homeobox_CS"/>
</dbReference>
<comment type="caution">
    <text evidence="9">The sequence shown here is derived from an EMBL/GenBank/DDBJ whole genome shotgun (WGS) entry which is preliminary data.</text>
</comment>
<feature type="compositionally biased region" description="Low complexity" evidence="7">
    <location>
        <begin position="203"/>
        <end position="221"/>
    </location>
</feature>
<dbReference type="FunFam" id="1.10.10.60:FF:000003">
    <property type="entry name" value="Iroquois-class homeobox protein IRX"/>
    <property type="match status" value="1"/>
</dbReference>
<feature type="compositionally biased region" description="Basic and acidic residues" evidence="7">
    <location>
        <begin position="270"/>
        <end position="284"/>
    </location>
</feature>
<name>A0AAN8FNT7_TRICO</name>
<protein>
    <submittedName>
        <fullName evidence="9">Iroquois-class homeodomain protein irx-1</fullName>
    </submittedName>
</protein>
<dbReference type="PANTHER" id="PTHR11211">
    <property type="entry name" value="IROQUOIS-CLASS HOMEODOMAIN PROTEIN IRX"/>
    <property type="match status" value="1"/>
</dbReference>
<proteinExistence type="inferred from homology"/>
<dbReference type="GO" id="GO:0030182">
    <property type="term" value="P:neuron differentiation"/>
    <property type="evidence" value="ECO:0007669"/>
    <property type="project" value="TreeGrafter"/>
</dbReference>
<evidence type="ECO:0000256" key="3">
    <source>
        <dbReference type="ARBA" id="ARBA00023125"/>
    </source>
</evidence>
<keyword evidence="10" id="KW-1185">Reference proteome</keyword>
<dbReference type="SUPFAM" id="SSF46689">
    <property type="entry name" value="Homeodomain-like"/>
    <property type="match status" value="1"/>
</dbReference>
<dbReference type="InterPro" id="IPR008422">
    <property type="entry name" value="KN_HD"/>
</dbReference>
<feature type="region of interest" description="Disordered" evidence="7">
    <location>
        <begin position="180"/>
        <end position="252"/>
    </location>
</feature>
<dbReference type="Gene3D" id="1.10.10.60">
    <property type="entry name" value="Homeodomain-like"/>
    <property type="match status" value="1"/>
</dbReference>
<keyword evidence="5 6" id="KW-0539">Nucleus</keyword>
<feature type="region of interest" description="Disordered" evidence="7">
    <location>
        <begin position="337"/>
        <end position="435"/>
    </location>
</feature>
<dbReference type="GO" id="GO:0048468">
    <property type="term" value="P:cell development"/>
    <property type="evidence" value="ECO:0007669"/>
    <property type="project" value="TreeGrafter"/>
</dbReference>
<evidence type="ECO:0000259" key="8">
    <source>
        <dbReference type="PROSITE" id="PS50071"/>
    </source>
</evidence>
<evidence type="ECO:0000256" key="1">
    <source>
        <dbReference type="ARBA" id="ARBA00004123"/>
    </source>
</evidence>
<dbReference type="SMART" id="SM00389">
    <property type="entry name" value="HOX"/>
    <property type="match status" value="1"/>
</dbReference>
<accession>A0AAN8FNT7</accession>
<dbReference type="InterPro" id="IPR009057">
    <property type="entry name" value="Homeodomain-like_sf"/>
</dbReference>
<feature type="compositionally biased region" description="Polar residues" evidence="7">
    <location>
        <begin position="425"/>
        <end position="435"/>
    </location>
</feature>
<feature type="compositionally biased region" description="Polar residues" evidence="7">
    <location>
        <begin position="233"/>
        <end position="246"/>
    </location>
</feature>
<keyword evidence="4 6" id="KW-0371">Homeobox</keyword>
<dbReference type="Pfam" id="PF05920">
    <property type="entry name" value="Homeobox_KN"/>
    <property type="match status" value="1"/>
</dbReference>
<dbReference type="InterPro" id="IPR001356">
    <property type="entry name" value="HD"/>
</dbReference>
<evidence type="ECO:0000313" key="10">
    <source>
        <dbReference type="Proteomes" id="UP001331761"/>
    </source>
</evidence>
<reference evidence="9 10" key="1">
    <citation type="submission" date="2019-10" db="EMBL/GenBank/DDBJ databases">
        <title>Assembly and Annotation for the nematode Trichostrongylus colubriformis.</title>
        <authorList>
            <person name="Martin J."/>
        </authorList>
    </citation>
    <scope>NUCLEOTIDE SEQUENCE [LARGE SCALE GENOMIC DNA]</scope>
    <source>
        <strain evidence="9">G859</strain>
        <tissue evidence="9">Whole worm</tissue>
    </source>
</reference>
<feature type="region of interest" description="Disordered" evidence="7">
    <location>
        <begin position="266"/>
        <end position="294"/>
    </location>
</feature>
<evidence type="ECO:0000256" key="7">
    <source>
        <dbReference type="SAM" id="MobiDB-lite"/>
    </source>
</evidence>
<dbReference type="Proteomes" id="UP001331761">
    <property type="component" value="Unassembled WGS sequence"/>
</dbReference>
<dbReference type="PROSITE" id="PS00027">
    <property type="entry name" value="HOMEOBOX_1"/>
    <property type="match status" value="1"/>
</dbReference>
<dbReference type="EMBL" id="WIXE01022196">
    <property type="protein sequence ID" value="KAK5967718.1"/>
    <property type="molecule type" value="Genomic_DNA"/>
</dbReference>
<dbReference type="GO" id="GO:0005634">
    <property type="term" value="C:nucleus"/>
    <property type="evidence" value="ECO:0007669"/>
    <property type="project" value="UniProtKB-SubCell"/>
</dbReference>
<dbReference type="GO" id="GO:0000978">
    <property type="term" value="F:RNA polymerase II cis-regulatory region sequence-specific DNA binding"/>
    <property type="evidence" value="ECO:0007669"/>
    <property type="project" value="TreeGrafter"/>
</dbReference>
<evidence type="ECO:0000256" key="4">
    <source>
        <dbReference type="ARBA" id="ARBA00023155"/>
    </source>
</evidence>
<gene>
    <name evidence="9" type="ORF">GCK32_010447</name>
</gene>
<evidence type="ECO:0000256" key="5">
    <source>
        <dbReference type="ARBA" id="ARBA00023242"/>
    </source>
</evidence>
<organism evidence="9 10">
    <name type="scientific">Trichostrongylus colubriformis</name>
    <name type="common">Black scour worm</name>
    <dbReference type="NCBI Taxonomy" id="6319"/>
    <lineage>
        <taxon>Eukaryota</taxon>
        <taxon>Metazoa</taxon>
        <taxon>Ecdysozoa</taxon>
        <taxon>Nematoda</taxon>
        <taxon>Chromadorea</taxon>
        <taxon>Rhabditida</taxon>
        <taxon>Rhabditina</taxon>
        <taxon>Rhabditomorpha</taxon>
        <taxon>Strongyloidea</taxon>
        <taxon>Trichostrongylidae</taxon>
        <taxon>Trichostrongylus</taxon>
    </lineage>
</organism>
<comment type="similarity">
    <text evidence="2">Belongs to the TALE/IRO homeobox family.</text>
</comment>
<sequence>MMAFNSAFNPAQLLTQAAGQPLKPDGCMEVNADTLRFLAAGNPLFGGQFPFAPAAGVPGVGPADAFRAMAAQAGLPFPVMYPGMQPDMKPEMMSVGGGPIPSFVFDVMNPYHPYAAGLDGARRKNATRETTAPLKAWLTDHRKNPYPTKGEKVMLAVMTKMTLTQVSTWFANARRRLKKENKMTWSPQNRRGDDPDDDDLADIDAISGIDGIDRPSSSMSDMSEKKDEVPATPVTNNNLKDGSDVSTPKKAPGKIWSIADTLGELSDSTTKAESEAGSSKKDTPSADEDPTGAAQFQRMFALSNFQFPPQMLAAMARPGGMPSMPFLNPLALMGFAAQQHHQQQQQHPSMSGSFSSDAQSLSPSSSHSPTDSTTGAAASPTHQPPPTSPTAPAVSTSALSSPTTSLCYTSTSSTAPVASVVSPTQSSTHGSNDGR</sequence>